<dbReference type="Proteomes" id="UP001187531">
    <property type="component" value="Unassembled WGS sequence"/>
</dbReference>
<dbReference type="AlphaFoldDB" id="A0AA88I0T0"/>
<dbReference type="InterPro" id="IPR003598">
    <property type="entry name" value="Ig_sub2"/>
</dbReference>
<sequence>MNVTELKLQNPYSKSYHKLNQNHESEFKYDGYSDLIKTNIHKNYIGEDYPDDEHVEGQERFPFFDEYGSGSNITVQLGETAFLNCRIHDLQDKTVSWVRRQDSDVHLLTFGRQTYSTDSRFSLNFQQPNDWRLQIRYASPRDEGIYECQISTHPPNVYTMRLRVVAWFASEDIPFIKADTLIPVLKASAPDWAVHKSVQMKRTKITGIVKNVLVPNEWSRLSRDSRKPFTAWSSMKQQIEELSNL</sequence>
<dbReference type="GO" id="GO:0032589">
    <property type="term" value="C:neuron projection membrane"/>
    <property type="evidence" value="ECO:0007669"/>
    <property type="project" value="TreeGrafter"/>
</dbReference>
<dbReference type="SMART" id="SM00408">
    <property type="entry name" value="IGc2"/>
    <property type="match status" value="1"/>
</dbReference>
<dbReference type="InterPro" id="IPR007110">
    <property type="entry name" value="Ig-like_dom"/>
</dbReference>
<dbReference type="InterPro" id="IPR013106">
    <property type="entry name" value="Ig_V-set"/>
</dbReference>
<dbReference type="InterPro" id="IPR036179">
    <property type="entry name" value="Ig-like_dom_sf"/>
</dbReference>
<dbReference type="EMBL" id="JAVRJZ010000006">
    <property type="protein sequence ID" value="KAK2721750.1"/>
    <property type="molecule type" value="Genomic_DNA"/>
</dbReference>
<dbReference type="PANTHER" id="PTHR23279:SF3">
    <property type="entry name" value="DEFECTIVE PROBOSCIS EXTENSION RESPONSE 18"/>
    <property type="match status" value="1"/>
</dbReference>
<keyword evidence="3" id="KW-1185">Reference proteome</keyword>
<dbReference type="PROSITE" id="PS50835">
    <property type="entry name" value="IG_LIKE"/>
    <property type="match status" value="1"/>
</dbReference>
<comment type="caution">
    <text evidence="2">The sequence shown here is derived from an EMBL/GenBank/DDBJ whole genome shotgun (WGS) entry which is preliminary data.</text>
</comment>
<dbReference type="FunFam" id="2.60.40.10:FF:001598">
    <property type="entry name" value="Defective proboscis extension response"/>
    <property type="match status" value="1"/>
</dbReference>
<feature type="domain" description="Ig-like" evidence="1">
    <location>
        <begin position="62"/>
        <end position="158"/>
    </location>
</feature>
<dbReference type="SUPFAM" id="SSF48726">
    <property type="entry name" value="Immunoglobulin"/>
    <property type="match status" value="1"/>
</dbReference>
<proteinExistence type="predicted"/>
<name>A0AA88I0T0_ARTSF</name>
<dbReference type="InterPro" id="IPR003599">
    <property type="entry name" value="Ig_sub"/>
</dbReference>
<dbReference type="Gene3D" id="2.60.40.10">
    <property type="entry name" value="Immunoglobulins"/>
    <property type="match status" value="1"/>
</dbReference>
<dbReference type="GO" id="GO:0050808">
    <property type="term" value="P:synapse organization"/>
    <property type="evidence" value="ECO:0007669"/>
    <property type="project" value="TreeGrafter"/>
</dbReference>
<evidence type="ECO:0000313" key="3">
    <source>
        <dbReference type="Proteomes" id="UP001187531"/>
    </source>
</evidence>
<gene>
    <name evidence="2" type="ORF">QYM36_003907</name>
</gene>
<dbReference type="SMART" id="SM00409">
    <property type="entry name" value="IG"/>
    <property type="match status" value="1"/>
</dbReference>
<organism evidence="2 3">
    <name type="scientific">Artemia franciscana</name>
    <name type="common">Brine shrimp</name>
    <name type="synonym">Artemia sanfranciscana</name>
    <dbReference type="NCBI Taxonomy" id="6661"/>
    <lineage>
        <taxon>Eukaryota</taxon>
        <taxon>Metazoa</taxon>
        <taxon>Ecdysozoa</taxon>
        <taxon>Arthropoda</taxon>
        <taxon>Crustacea</taxon>
        <taxon>Branchiopoda</taxon>
        <taxon>Anostraca</taxon>
        <taxon>Artemiidae</taxon>
        <taxon>Artemia</taxon>
    </lineage>
</organism>
<reference evidence="2" key="1">
    <citation type="submission" date="2023-07" db="EMBL/GenBank/DDBJ databases">
        <title>Chromosome-level genome assembly of Artemia franciscana.</title>
        <authorList>
            <person name="Jo E."/>
        </authorList>
    </citation>
    <scope>NUCLEOTIDE SEQUENCE</scope>
    <source>
        <tissue evidence="2">Whole body</tissue>
    </source>
</reference>
<protein>
    <recommendedName>
        <fullName evidence="1">Ig-like domain-containing protein</fullName>
    </recommendedName>
</protein>
<dbReference type="InterPro" id="IPR013783">
    <property type="entry name" value="Ig-like_fold"/>
</dbReference>
<evidence type="ECO:0000259" key="1">
    <source>
        <dbReference type="PROSITE" id="PS50835"/>
    </source>
</evidence>
<accession>A0AA88I0T0</accession>
<dbReference type="Pfam" id="PF07686">
    <property type="entry name" value="V-set"/>
    <property type="match status" value="1"/>
</dbReference>
<dbReference type="PANTHER" id="PTHR23279">
    <property type="entry name" value="DEFECTIVE PROBOSCIS EXTENSION RESPONSE DPR -RELATED"/>
    <property type="match status" value="1"/>
</dbReference>
<evidence type="ECO:0000313" key="2">
    <source>
        <dbReference type="EMBL" id="KAK2721750.1"/>
    </source>
</evidence>
<dbReference type="InterPro" id="IPR037448">
    <property type="entry name" value="Zig-8"/>
</dbReference>